<evidence type="ECO:0000313" key="1">
    <source>
        <dbReference type="EMBL" id="KAI5659724.1"/>
    </source>
</evidence>
<proteinExistence type="predicted"/>
<keyword evidence="2" id="KW-1185">Reference proteome</keyword>
<sequence length="113" mass="13011">MKWVFVVHDDEFEDHHHHSQVLNFLAPSFFFTIYTVINPCSSIVAATHVQSRGQTSLPQKQSRNLWTVVSVPRGGASFCAYDIFNRSNYKLIPKNIHLCQLNFLTLNYILENG</sequence>
<dbReference type="EMBL" id="CM044706">
    <property type="protein sequence ID" value="KAI5659724.1"/>
    <property type="molecule type" value="Genomic_DNA"/>
</dbReference>
<comment type="caution">
    <text evidence="1">The sequence shown here is derived from an EMBL/GenBank/DDBJ whole genome shotgun (WGS) entry which is preliminary data.</text>
</comment>
<reference evidence="2" key="1">
    <citation type="journal article" date="2023" name="Nat. Plants">
        <title>Single-cell RNA sequencing provides a high-resolution roadmap for understanding the multicellular compartmentation of specialized metabolism.</title>
        <authorList>
            <person name="Sun S."/>
            <person name="Shen X."/>
            <person name="Li Y."/>
            <person name="Li Y."/>
            <person name="Wang S."/>
            <person name="Li R."/>
            <person name="Zhang H."/>
            <person name="Shen G."/>
            <person name="Guo B."/>
            <person name="Wei J."/>
            <person name="Xu J."/>
            <person name="St-Pierre B."/>
            <person name="Chen S."/>
            <person name="Sun C."/>
        </authorList>
    </citation>
    <scope>NUCLEOTIDE SEQUENCE [LARGE SCALE GENOMIC DNA]</scope>
</reference>
<accession>A0ACC0AFY3</accession>
<protein>
    <submittedName>
        <fullName evidence="1">Uncharacterized protein</fullName>
    </submittedName>
</protein>
<organism evidence="1 2">
    <name type="scientific">Catharanthus roseus</name>
    <name type="common">Madagascar periwinkle</name>
    <name type="synonym">Vinca rosea</name>
    <dbReference type="NCBI Taxonomy" id="4058"/>
    <lineage>
        <taxon>Eukaryota</taxon>
        <taxon>Viridiplantae</taxon>
        <taxon>Streptophyta</taxon>
        <taxon>Embryophyta</taxon>
        <taxon>Tracheophyta</taxon>
        <taxon>Spermatophyta</taxon>
        <taxon>Magnoliopsida</taxon>
        <taxon>eudicotyledons</taxon>
        <taxon>Gunneridae</taxon>
        <taxon>Pentapetalae</taxon>
        <taxon>asterids</taxon>
        <taxon>lamiids</taxon>
        <taxon>Gentianales</taxon>
        <taxon>Apocynaceae</taxon>
        <taxon>Rauvolfioideae</taxon>
        <taxon>Vinceae</taxon>
        <taxon>Catharanthinae</taxon>
        <taxon>Catharanthus</taxon>
    </lineage>
</organism>
<dbReference type="Proteomes" id="UP001060085">
    <property type="component" value="Linkage Group LG06"/>
</dbReference>
<name>A0ACC0AFY3_CATRO</name>
<evidence type="ECO:0000313" key="2">
    <source>
        <dbReference type="Proteomes" id="UP001060085"/>
    </source>
</evidence>
<gene>
    <name evidence="1" type="ORF">M9H77_28517</name>
</gene>